<sequence length="108" mass="12395">MSNFSKNILDNENTTDKSKLNRKIDMVMQDLTSEERALAISSKCRRRSVTGCTLITSDLSNYVFDDENITELIDTSEDDSDESDYEYKIYLQKPAKRLKIITNADEIA</sequence>
<gene>
    <name evidence="1" type="ORF">TSAR_011484</name>
</gene>
<dbReference type="EMBL" id="NNAY01001296">
    <property type="protein sequence ID" value="OXU24445.1"/>
    <property type="molecule type" value="Genomic_DNA"/>
</dbReference>
<evidence type="ECO:0000313" key="1">
    <source>
        <dbReference type="EMBL" id="OXU24445.1"/>
    </source>
</evidence>
<name>A0A232F164_9HYME</name>
<dbReference type="AlphaFoldDB" id="A0A232F164"/>
<dbReference type="Proteomes" id="UP000215335">
    <property type="component" value="Unassembled WGS sequence"/>
</dbReference>
<protein>
    <submittedName>
        <fullName evidence="1">Uncharacterized protein</fullName>
    </submittedName>
</protein>
<comment type="caution">
    <text evidence="1">The sequence shown here is derived from an EMBL/GenBank/DDBJ whole genome shotgun (WGS) entry which is preliminary data.</text>
</comment>
<proteinExistence type="predicted"/>
<organism evidence="1 2">
    <name type="scientific">Trichomalopsis sarcophagae</name>
    <dbReference type="NCBI Taxonomy" id="543379"/>
    <lineage>
        <taxon>Eukaryota</taxon>
        <taxon>Metazoa</taxon>
        <taxon>Ecdysozoa</taxon>
        <taxon>Arthropoda</taxon>
        <taxon>Hexapoda</taxon>
        <taxon>Insecta</taxon>
        <taxon>Pterygota</taxon>
        <taxon>Neoptera</taxon>
        <taxon>Endopterygota</taxon>
        <taxon>Hymenoptera</taxon>
        <taxon>Apocrita</taxon>
        <taxon>Proctotrupomorpha</taxon>
        <taxon>Chalcidoidea</taxon>
        <taxon>Pteromalidae</taxon>
        <taxon>Pteromalinae</taxon>
        <taxon>Trichomalopsis</taxon>
    </lineage>
</organism>
<evidence type="ECO:0000313" key="2">
    <source>
        <dbReference type="Proteomes" id="UP000215335"/>
    </source>
</evidence>
<reference evidence="1 2" key="1">
    <citation type="journal article" date="2017" name="Curr. Biol.">
        <title>The Evolution of Venom by Co-option of Single-Copy Genes.</title>
        <authorList>
            <person name="Martinson E.O."/>
            <person name="Mrinalini"/>
            <person name="Kelkar Y.D."/>
            <person name="Chang C.H."/>
            <person name="Werren J.H."/>
        </authorList>
    </citation>
    <scope>NUCLEOTIDE SEQUENCE [LARGE SCALE GENOMIC DNA]</scope>
    <source>
        <strain evidence="1 2">Alberta</strain>
        <tissue evidence="1">Whole body</tissue>
    </source>
</reference>
<keyword evidence="2" id="KW-1185">Reference proteome</keyword>
<accession>A0A232F164</accession>